<reference evidence="1 2" key="1">
    <citation type="submission" date="2020-07" db="EMBL/GenBank/DDBJ databases">
        <title>Diversity of carbapenemase encoding genes among Pseudomonas putida group clinical isolates in a tertiary Brazilian hospital.</title>
        <authorList>
            <person name="Alberto-Lei F."/>
            <person name="Nodari C.S."/>
            <person name="Streling A.P."/>
            <person name="Paulino J.T."/>
            <person name="Bessa-Neto F.O."/>
            <person name="Cayo R."/>
            <person name="Gales A.C."/>
        </authorList>
    </citation>
    <scope>NUCLEOTIDE SEQUENCE [LARGE SCALE GENOMIC DNA]</scope>
    <source>
        <strain evidence="1 2">12464</strain>
    </source>
</reference>
<name>A0A7W2KZS0_PSEPU</name>
<comment type="caution">
    <text evidence="1">The sequence shown here is derived from an EMBL/GenBank/DDBJ whole genome shotgun (WGS) entry which is preliminary data.</text>
</comment>
<dbReference type="EMBL" id="JACGDG010000006">
    <property type="protein sequence ID" value="MBA6115785.1"/>
    <property type="molecule type" value="Genomic_DNA"/>
</dbReference>
<organism evidence="1 2">
    <name type="scientific">Pseudomonas putida</name>
    <name type="common">Arthrobacter siderocapsulatus</name>
    <dbReference type="NCBI Taxonomy" id="303"/>
    <lineage>
        <taxon>Bacteria</taxon>
        <taxon>Pseudomonadati</taxon>
        <taxon>Pseudomonadota</taxon>
        <taxon>Gammaproteobacteria</taxon>
        <taxon>Pseudomonadales</taxon>
        <taxon>Pseudomonadaceae</taxon>
        <taxon>Pseudomonas</taxon>
    </lineage>
</organism>
<evidence type="ECO:0000313" key="1">
    <source>
        <dbReference type="EMBL" id="MBA6115785.1"/>
    </source>
</evidence>
<gene>
    <name evidence="1" type="ORF">H4C47_08585</name>
</gene>
<dbReference type="AlphaFoldDB" id="A0A7W2KZS0"/>
<sequence>MSSEAECLTAEQRFRLAFERLKANKPNVLNPGSVVSQNNVAREAECDPSALRKSRFPSLIREIQAYIEINMQDRPSKRKELLRQRGLRADMKKRLEEVIAQRDVAHSQLISAQRRVIELTFELQSVKEQLKNFQSVSTLKLQD</sequence>
<dbReference type="Proteomes" id="UP000553948">
    <property type="component" value="Unassembled WGS sequence"/>
</dbReference>
<dbReference type="RefSeq" id="WP_182387399.1">
    <property type="nucleotide sequence ID" value="NZ_JACGDG010000006.1"/>
</dbReference>
<accession>A0A7W2KZS0</accession>
<evidence type="ECO:0000313" key="2">
    <source>
        <dbReference type="Proteomes" id="UP000553948"/>
    </source>
</evidence>
<proteinExistence type="predicted"/>
<protein>
    <submittedName>
        <fullName evidence="1">Uncharacterized protein</fullName>
    </submittedName>
</protein>